<dbReference type="OrthoDB" id="37730at2759"/>
<protein>
    <submittedName>
        <fullName evidence="4">Heme oxygenase-like protein</fullName>
    </submittedName>
</protein>
<dbReference type="InterPro" id="IPR026285">
    <property type="entry name" value="TenA_E"/>
</dbReference>
<feature type="binding site" evidence="2">
    <location>
        <position position="139"/>
    </location>
    <ligand>
        <name>substrate</name>
    </ligand>
</feature>
<dbReference type="EMBL" id="KV453910">
    <property type="protein sequence ID" value="ODV81109.1"/>
    <property type="molecule type" value="Genomic_DNA"/>
</dbReference>
<dbReference type="InterPro" id="IPR016084">
    <property type="entry name" value="Haem_Oase-like_multi-hlx"/>
</dbReference>
<feature type="domain" description="Thiaminase-2/PQQC" evidence="3">
    <location>
        <begin position="18"/>
        <end position="214"/>
    </location>
</feature>
<sequence>MSFVDLLLHKYASQLSGAVTHQLTQQLCSGTLPDHVLFTYLTQDLMFFNSGLQVFGKALAQCDDARAAIVLGKQIGFICNDENDYFKIVLDQLRDSVSAKVADMTSSKPPVLPAVAQYIDFMATLNTYPEVITFMYAMEKVYLDWAEETELAADLPYKHKEWIVLHSGEAFTAWTAFLKSEVERVVDDSTAKDCERVFHQTLELEIAFFQECYRYE</sequence>
<dbReference type="GO" id="GO:0005829">
    <property type="term" value="C:cytosol"/>
    <property type="evidence" value="ECO:0007669"/>
    <property type="project" value="TreeGrafter"/>
</dbReference>
<dbReference type="AlphaFoldDB" id="A0A1E4SNL5"/>
<dbReference type="RefSeq" id="XP_020066231.1">
    <property type="nucleotide sequence ID" value="XM_020206407.1"/>
</dbReference>
<evidence type="ECO:0000256" key="1">
    <source>
        <dbReference type="PIRSR" id="PIRSR003170-1"/>
    </source>
</evidence>
<dbReference type="InterPro" id="IPR004305">
    <property type="entry name" value="Thiaminase-2/PQQC"/>
</dbReference>
<evidence type="ECO:0000313" key="5">
    <source>
        <dbReference type="Proteomes" id="UP000094285"/>
    </source>
</evidence>
<feature type="binding site" evidence="2">
    <location>
        <position position="82"/>
    </location>
    <ligand>
        <name>substrate</name>
    </ligand>
</feature>
<dbReference type="Gene3D" id="1.20.910.10">
    <property type="entry name" value="Heme oxygenase-like"/>
    <property type="match status" value="1"/>
</dbReference>
<name>A0A1E4SNL5_9ASCO</name>
<evidence type="ECO:0000313" key="4">
    <source>
        <dbReference type="EMBL" id="ODV81109.1"/>
    </source>
</evidence>
<feature type="binding site" evidence="2">
    <location>
        <position position="44"/>
    </location>
    <ligand>
        <name>substrate</name>
    </ligand>
</feature>
<reference evidence="5" key="1">
    <citation type="submission" date="2016-05" db="EMBL/GenBank/DDBJ databases">
        <title>Comparative genomics of biotechnologically important yeasts.</title>
        <authorList>
            <consortium name="DOE Joint Genome Institute"/>
            <person name="Riley R."/>
            <person name="Haridas S."/>
            <person name="Wolfe K.H."/>
            <person name="Lopes M.R."/>
            <person name="Hittinger C.T."/>
            <person name="Goker M."/>
            <person name="Salamov A."/>
            <person name="Wisecaver J."/>
            <person name="Long T.M."/>
            <person name="Aerts A.L."/>
            <person name="Barry K."/>
            <person name="Choi C."/>
            <person name="Clum A."/>
            <person name="Coughlan A.Y."/>
            <person name="Deshpande S."/>
            <person name="Douglass A.P."/>
            <person name="Hanson S.J."/>
            <person name="Klenk H.-P."/>
            <person name="Labutti K."/>
            <person name="Lapidus A."/>
            <person name="Lindquist E."/>
            <person name="Lipzen A."/>
            <person name="Meier-Kolthoff J.P."/>
            <person name="Ohm R.A."/>
            <person name="Otillar R.P."/>
            <person name="Pangilinan J."/>
            <person name="Peng Y."/>
            <person name="Rokas A."/>
            <person name="Rosa C.A."/>
            <person name="Scheuner C."/>
            <person name="Sibirny A.A."/>
            <person name="Slot J.C."/>
            <person name="Stielow J.B."/>
            <person name="Sun H."/>
            <person name="Kurtzman C.P."/>
            <person name="Blackwell M."/>
            <person name="Grigoriev I.V."/>
            <person name="Jeffries T.W."/>
        </authorList>
    </citation>
    <scope>NUCLEOTIDE SEQUENCE [LARGE SCALE GENOMIC DNA]</scope>
    <source>
        <strain evidence="5">NRRL Y-17324</strain>
    </source>
</reference>
<dbReference type="CDD" id="cd19358">
    <property type="entry name" value="TenA_E_Spr0628-like"/>
    <property type="match status" value="1"/>
</dbReference>
<organism evidence="4 5">
    <name type="scientific">Suhomyces tanzawaensis NRRL Y-17324</name>
    <dbReference type="NCBI Taxonomy" id="984487"/>
    <lineage>
        <taxon>Eukaryota</taxon>
        <taxon>Fungi</taxon>
        <taxon>Dikarya</taxon>
        <taxon>Ascomycota</taxon>
        <taxon>Saccharomycotina</taxon>
        <taxon>Pichiomycetes</taxon>
        <taxon>Debaryomycetaceae</taxon>
        <taxon>Suhomyces</taxon>
    </lineage>
</organism>
<accession>A0A1E4SNL5</accession>
<dbReference type="Pfam" id="PF03070">
    <property type="entry name" value="TENA_THI-4"/>
    <property type="match status" value="1"/>
</dbReference>
<dbReference type="InterPro" id="IPR050967">
    <property type="entry name" value="Thiamine_Salvage_TenA"/>
</dbReference>
<keyword evidence="5" id="KW-1185">Reference proteome</keyword>
<dbReference type="GeneID" id="30980544"/>
<dbReference type="STRING" id="984487.A0A1E4SNL5"/>
<dbReference type="GO" id="GO:0006772">
    <property type="term" value="P:thiamine metabolic process"/>
    <property type="evidence" value="ECO:0007669"/>
    <property type="project" value="UniProtKB-ARBA"/>
</dbReference>
<dbReference type="PANTHER" id="PTHR43198:SF2">
    <property type="entry name" value="SI:CH1073-67J19.1-RELATED"/>
    <property type="match status" value="1"/>
</dbReference>
<gene>
    <name evidence="4" type="ORF">CANTADRAFT_190846</name>
</gene>
<dbReference type="SUPFAM" id="SSF48613">
    <property type="entry name" value="Heme oxygenase-like"/>
    <property type="match status" value="1"/>
</dbReference>
<evidence type="ECO:0000259" key="3">
    <source>
        <dbReference type="Pfam" id="PF03070"/>
    </source>
</evidence>
<proteinExistence type="predicted"/>
<feature type="active site" description="Proton donor" evidence="1">
    <location>
        <position position="205"/>
    </location>
</feature>
<dbReference type="PANTHER" id="PTHR43198">
    <property type="entry name" value="BIFUNCTIONAL TH2 PROTEIN"/>
    <property type="match status" value="1"/>
</dbReference>
<dbReference type="Proteomes" id="UP000094285">
    <property type="component" value="Unassembled WGS sequence"/>
</dbReference>
<dbReference type="PIRSF" id="PIRSF003170">
    <property type="entry name" value="Pet18p"/>
    <property type="match status" value="1"/>
</dbReference>
<evidence type="ECO:0000256" key="2">
    <source>
        <dbReference type="PIRSR" id="PIRSR003170-2"/>
    </source>
</evidence>